<dbReference type="RefSeq" id="WP_126157778.1">
    <property type="nucleotide sequence ID" value="NZ_RQXW01000004.1"/>
</dbReference>
<reference evidence="2 3" key="1">
    <citation type="submission" date="2018-11" db="EMBL/GenBank/DDBJ databases">
        <title>The draft genome sequence of Amphritea opalescens ANRC-JH13T.</title>
        <authorList>
            <person name="Fang Z."/>
            <person name="Zhang Y."/>
            <person name="Han X."/>
        </authorList>
    </citation>
    <scope>NUCLEOTIDE SEQUENCE [LARGE SCALE GENOMIC DNA]</scope>
    <source>
        <strain evidence="2 3">ANRC-JH13</strain>
    </source>
</reference>
<protein>
    <submittedName>
        <fullName evidence="2">Uncharacterized protein</fullName>
    </submittedName>
</protein>
<sequence>MNIFKMLLSITLLIPTLVFAQGGNDPVEGIDIIIKEAGVSGKVELNETQLKRVSALKDEARSYYLSEVIPPMLNKAMGGKYNEKELQNILLKQLLANRCNPCKVFETFSYKAQDSRTKETYSVTFNLHTQVDISKPQRKVAEVSASRELKVKAVPDAIKSK</sequence>
<gene>
    <name evidence="2" type="ORF">EH243_06230</name>
</gene>
<name>A0A430KT03_9GAMM</name>
<keyword evidence="1" id="KW-0732">Signal</keyword>
<dbReference type="AlphaFoldDB" id="A0A430KT03"/>
<evidence type="ECO:0000256" key="1">
    <source>
        <dbReference type="SAM" id="SignalP"/>
    </source>
</evidence>
<comment type="caution">
    <text evidence="2">The sequence shown here is derived from an EMBL/GenBank/DDBJ whole genome shotgun (WGS) entry which is preliminary data.</text>
</comment>
<proteinExistence type="predicted"/>
<organism evidence="2 3">
    <name type="scientific">Amphritea opalescens</name>
    <dbReference type="NCBI Taxonomy" id="2490544"/>
    <lineage>
        <taxon>Bacteria</taxon>
        <taxon>Pseudomonadati</taxon>
        <taxon>Pseudomonadota</taxon>
        <taxon>Gammaproteobacteria</taxon>
        <taxon>Oceanospirillales</taxon>
        <taxon>Oceanospirillaceae</taxon>
        <taxon>Amphritea</taxon>
    </lineage>
</organism>
<accession>A0A430KT03</accession>
<keyword evidence="3" id="KW-1185">Reference proteome</keyword>
<evidence type="ECO:0000313" key="2">
    <source>
        <dbReference type="EMBL" id="RTE66675.1"/>
    </source>
</evidence>
<dbReference type="Proteomes" id="UP000283087">
    <property type="component" value="Unassembled WGS sequence"/>
</dbReference>
<evidence type="ECO:0000313" key="3">
    <source>
        <dbReference type="Proteomes" id="UP000283087"/>
    </source>
</evidence>
<feature type="chain" id="PRO_5019158937" evidence="1">
    <location>
        <begin position="21"/>
        <end position="161"/>
    </location>
</feature>
<dbReference type="EMBL" id="RQXW01000004">
    <property type="protein sequence ID" value="RTE66675.1"/>
    <property type="molecule type" value="Genomic_DNA"/>
</dbReference>
<feature type="signal peptide" evidence="1">
    <location>
        <begin position="1"/>
        <end position="20"/>
    </location>
</feature>